<keyword evidence="6" id="KW-0325">Glycoprotein</keyword>
<dbReference type="InterPro" id="IPR003598">
    <property type="entry name" value="Ig_sub2"/>
</dbReference>
<name>A0ABN9LB70_9NEOB</name>
<dbReference type="PROSITE" id="PS50835">
    <property type="entry name" value="IG_LIKE"/>
    <property type="match status" value="1"/>
</dbReference>
<dbReference type="Proteomes" id="UP001176940">
    <property type="component" value="Unassembled WGS sequence"/>
</dbReference>
<accession>A0ABN9LB70</accession>
<dbReference type="SMART" id="SM00409">
    <property type="entry name" value="IG"/>
    <property type="match status" value="2"/>
</dbReference>
<dbReference type="EMBL" id="CAUEEQ010013922">
    <property type="protein sequence ID" value="CAJ0937894.1"/>
    <property type="molecule type" value="Genomic_DNA"/>
</dbReference>
<dbReference type="SMART" id="SM00408">
    <property type="entry name" value="IGc2"/>
    <property type="match status" value="1"/>
</dbReference>
<evidence type="ECO:0000256" key="5">
    <source>
        <dbReference type="ARBA" id="ARBA00023157"/>
    </source>
</evidence>
<comment type="caution">
    <text evidence="8">The sequence shown here is derived from an EMBL/GenBank/DDBJ whole genome shotgun (WGS) entry which is preliminary data.</text>
</comment>
<dbReference type="SUPFAM" id="SSF48726">
    <property type="entry name" value="Immunoglobulin"/>
    <property type="match status" value="2"/>
</dbReference>
<evidence type="ECO:0000256" key="3">
    <source>
        <dbReference type="ARBA" id="ARBA00022737"/>
    </source>
</evidence>
<evidence type="ECO:0000256" key="4">
    <source>
        <dbReference type="ARBA" id="ARBA00023136"/>
    </source>
</evidence>
<evidence type="ECO:0000256" key="2">
    <source>
        <dbReference type="ARBA" id="ARBA00022729"/>
    </source>
</evidence>
<dbReference type="InterPro" id="IPR013106">
    <property type="entry name" value="Ig_V-set"/>
</dbReference>
<dbReference type="InterPro" id="IPR036179">
    <property type="entry name" value="Ig-like_dom_sf"/>
</dbReference>
<evidence type="ECO:0000313" key="8">
    <source>
        <dbReference type="EMBL" id="CAJ0937894.1"/>
    </source>
</evidence>
<dbReference type="Pfam" id="PF13927">
    <property type="entry name" value="Ig_3"/>
    <property type="match status" value="1"/>
</dbReference>
<protein>
    <recommendedName>
        <fullName evidence="7">Ig-like domain-containing protein</fullName>
    </recommendedName>
</protein>
<organism evidence="8 9">
    <name type="scientific">Ranitomeya imitator</name>
    <name type="common">mimic poison frog</name>
    <dbReference type="NCBI Taxonomy" id="111125"/>
    <lineage>
        <taxon>Eukaryota</taxon>
        <taxon>Metazoa</taxon>
        <taxon>Chordata</taxon>
        <taxon>Craniata</taxon>
        <taxon>Vertebrata</taxon>
        <taxon>Euteleostomi</taxon>
        <taxon>Amphibia</taxon>
        <taxon>Batrachia</taxon>
        <taxon>Anura</taxon>
        <taxon>Neobatrachia</taxon>
        <taxon>Hyloidea</taxon>
        <taxon>Dendrobatidae</taxon>
        <taxon>Dendrobatinae</taxon>
        <taxon>Ranitomeya</taxon>
    </lineage>
</organism>
<dbReference type="Gene3D" id="2.60.40.10">
    <property type="entry name" value="Immunoglobulins"/>
    <property type="match status" value="2"/>
</dbReference>
<evidence type="ECO:0000256" key="6">
    <source>
        <dbReference type="ARBA" id="ARBA00023180"/>
    </source>
</evidence>
<dbReference type="InterPro" id="IPR003599">
    <property type="entry name" value="Ig_sub"/>
</dbReference>
<keyword evidence="3" id="KW-0677">Repeat</keyword>
<keyword evidence="4" id="KW-0472">Membrane</keyword>
<dbReference type="PANTHER" id="PTHR23277">
    <property type="entry name" value="NECTIN-RELATED"/>
    <property type="match status" value="1"/>
</dbReference>
<keyword evidence="5" id="KW-1015">Disulfide bond</keyword>
<dbReference type="InterPro" id="IPR007110">
    <property type="entry name" value="Ig-like_dom"/>
</dbReference>
<dbReference type="PANTHER" id="PTHR23277:SF11">
    <property type="entry name" value="NECTIN-4"/>
    <property type="match status" value="1"/>
</dbReference>
<reference evidence="8" key="1">
    <citation type="submission" date="2023-07" db="EMBL/GenBank/DDBJ databases">
        <authorList>
            <person name="Stuckert A."/>
        </authorList>
    </citation>
    <scope>NUCLEOTIDE SEQUENCE</scope>
</reference>
<keyword evidence="9" id="KW-1185">Reference proteome</keyword>
<evidence type="ECO:0000259" key="7">
    <source>
        <dbReference type="PROSITE" id="PS50835"/>
    </source>
</evidence>
<gene>
    <name evidence="8" type="ORF">RIMI_LOCUS7368482</name>
</gene>
<keyword evidence="2" id="KW-0732">Signal</keyword>
<feature type="domain" description="Ig-like" evidence="7">
    <location>
        <begin position="104"/>
        <end position="174"/>
    </location>
</feature>
<comment type="subcellular location">
    <subcellularLocation>
        <location evidence="1">Membrane</location>
    </subcellularLocation>
</comment>
<sequence>MVKACKLPFLNTEFGAHVTHEYEGRVKEKSPLKPEDGTIILKNVVQADEGVYQCRVYTFPAGTFEADVTLKVLVFQQEKRITHVLEVEYLADVTIQGHDQWFVGKNDAALKCFCEGHPNPQYTWFRVNGSLQEDVKTEGDQLKFTSPLRTEDTGVYICEATNRVSSRQASVTVTITVMATVGEGWYKQHNKDTLIALCGMRQIDNTGKNKSQLIAALVQLEIAQSPADAEASPCANGAAAEVQLDPHLQMAMEHLDANYRDGRLRLI</sequence>
<evidence type="ECO:0000313" key="9">
    <source>
        <dbReference type="Proteomes" id="UP001176940"/>
    </source>
</evidence>
<dbReference type="InterPro" id="IPR013783">
    <property type="entry name" value="Ig-like_fold"/>
</dbReference>
<proteinExistence type="predicted"/>
<dbReference type="Pfam" id="PF07686">
    <property type="entry name" value="V-set"/>
    <property type="match status" value="1"/>
</dbReference>
<evidence type="ECO:0000256" key="1">
    <source>
        <dbReference type="ARBA" id="ARBA00004370"/>
    </source>
</evidence>
<dbReference type="InterPro" id="IPR051427">
    <property type="entry name" value="Nectin/Nectin-like"/>
</dbReference>
<dbReference type="CDD" id="cd00096">
    <property type="entry name" value="Ig"/>
    <property type="match status" value="1"/>
</dbReference>